<protein>
    <submittedName>
        <fullName evidence="1">Uncharacterized protein</fullName>
    </submittedName>
</protein>
<dbReference type="Gene3D" id="1.10.8.870">
    <property type="entry name" value="Alpha-glycerophosphate oxidase, cap domain"/>
    <property type="match status" value="1"/>
</dbReference>
<name>A0ABW2B0N0_9RHOB</name>
<evidence type="ECO:0000313" key="2">
    <source>
        <dbReference type="Proteomes" id="UP001596353"/>
    </source>
</evidence>
<reference evidence="2" key="1">
    <citation type="journal article" date="2019" name="Int. J. Syst. Evol. Microbiol.">
        <title>The Global Catalogue of Microorganisms (GCM) 10K type strain sequencing project: providing services to taxonomists for standard genome sequencing and annotation.</title>
        <authorList>
            <consortium name="The Broad Institute Genomics Platform"/>
            <consortium name="The Broad Institute Genome Sequencing Center for Infectious Disease"/>
            <person name="Wu L."/>
            <person name="Ma J."/>
        </authorList>
    </citation>
    <scope>NUCLEOTIDE SEQUENCE [LARGE SCALE GENOMIC DNA]</scope>
    <source>
        <strain evidence="2">CCUG 66188</strain>
    </source>
</reference>
<accession>A0ABW2B0N0</accession>
<dbReference type="InterPro" id="IPR038299">
    <property type="entry name" value="DAO_C_sf"/>
</dbReference>
<comment type="caution">
    <text evidence="1">The sequence shown here is derived from an EMBL/GenBank/DDBJ whole genome shotgun (WGS) entry which is preliminary data.</text>
</comment>
<dbReference type="EMBL" id="JBHSWG010000001">
    <property type="protein sequence ID" value="MFC6759225.1"/>
    <property type="molecule type" value="Genomic_DNA"/>
</dbReference>
<organism evidence="1 2">
    <name type="scientific">Sulfitobacter porphyrae</name>
    <dbReference type="NCBI Taxonomy" id="1246864"/>
    <lineage>
        <taxon>Bacteria</taxon>
        <taxon>Pseudomonadati</taxon>
        <taxon>Pseudomonadota</taxon>
        <taxon>Alphaproteobacteria</taxon>
        <taxon>Rhodobacterales</taxon>
        <taxon>Roseobacteraceae</taxon>
        <taxon>Sulfitobacter</taxon>
    </lineage>
</organism>
<keyword evidence="2" id="KW-1185">Reference proteome</keyword>
<dbReference type="Proteomes" id="UP001596353">
    <property type="component" value="Unassembled WGS sequence"/>
</dbReference>
<proteinExistence type="predicted"/>
<evidence type="ECO:0000313" key="1">
    <source>
        <dbReference type="EMBL" id="MFC6759225.1"/>
    </source>
</evidence>
<gene>
    <name evidence="1" type="ORF">ACFQFQ_06510</name>
</gene>
<sequence length="83" mass="9398">MLWICRNEFVETLSDIVLRRTALAITGQVSMEIIAALAALFGHERVLPEREIKRQSDALIAELDSYHGVNSAMLVARNESRRM</sequence>